<comment type="caution">
    <text evidence="3">The sequence shown here is derived from an EMBL/GenBank/DDBJ whole genome shotgun (WGS) entry which is preliminary data.</text>
</comment>
<dbReference type="SUPFAM" id="SSF56436">
    <property type="entry name" value="C-type lectin-like"/>
    <property type="match status" value="2"/>
</dbReference>
<reference evidence="3" key="1">
    <citation type="submission" date="2023-08" db="EMBL/GenBank/DDBJ databases">
        <title>Pelteobagrus vachellii genome.</title>
        <authorList>
            <person name="Liu H."/>
        </authorList>
    </citation>
    <scope>NUCLEOTIDE SEQUENCE</scope>
    <source>
        <strain evidence="3">PRFRI_2022a</strain>
        <tissue evidence="3">Muscle</tissue>
    </source>
</reference>
<dbReference type="PANTHER" id="PTHR45784">
    <property type="entry name" value="C-TYPE LECTIN DOMAIN FAMILY 20 MEMBER A-RELATED"/>
    <property type="match status" value="1"/>
</dbReference>
<dbReference type="InterPro" id="IPR016187">
    <property type="entry name" value="CTDL_fold"/>
</dbReference>
<dbReference type="EMBL" id="JAVHJS010000025">
    <property type="protein sequence ID" value="KAK2816184.1"/>
    <property type="molecule type" value="Genomic_DNA"/>
</dbReference>
<keyword evidence="4" id="KW-1185">Reference proteome</keyword>
<dbReference type="AlphaFoldDB" id="A0AA88J3G6"/>
<feature type="domain" description="C-type lectin" evidence="2">
    <location>
        <begin position="83"/>
        <end position="189"/>
    </location>
</feature>
<evidence type="ECO:0000256" key="1">
    <source>
        <dbReference type="ARBA" id="ARBA00023157"/>
    </source>
</evidence>
<sequence>MLQLQSVGQSQKFTSSAWIGLYNDIESWRWSFENAPLGSLKYWDSNQPDNHNGKEECALTNKGKWDDKPCTEPHEFLCYFDTLIGHKYIHVSQKKTWYDAQSHCRQQYTDLASARDSLEYSIISTIASGDLWFGLFRDSWKWLDKANVFSIPWKQGQPDNNQDNENCGYLLQNQVEDGVCSTKMSFFCYSETTGQKQTIRVKIRSEQDVNDSEVNAAILEKIKGKLKENGLEENVTVTWRKQKDGKVFKKKETRNGHKLVSCVAN</sequence>
<dbReference type="InterPro" id="IPR001304">
    <property type="entry name" value="C-type_lectin-like"/>
</dbReference>
<organism evidence="3 4">
    <name type="scientific">Tachysurus vachellii</name>
    <name type="common">Darkbarbel catfish</name>
    <name type="synonym">Pelteobagrus vachellii</name>
    <dbReference type="NCBI Taxonomy" id="175792"/>
    <lineage>
        <taxon>Eukaryota</taxon>
        <taxon>Metazoa</taxon>
        <taxon>Chordata</taxon>
        <taxon>Craniata</taxon>
        <taxon>Vertebrata</taxon>
        <taxon>Euteleostomi</taxon>
        <taxon>Actinopterygii</taxon>
        <taxon>Neopterygii</taxon>
        <taxon>Teleostei</taxon>
        <taxon>Ostariophysi</taxon>
        <taxon>Siluriformes</taxon>
        <taxon>Bagridae</taxon>
        <taxon>Tachysurus</taxon>
    </lineage>
</organism>
<dbReference type="SMART" id="SM00034">
    <property type="entry name" value="CLECT"/>
    <property type="match status" value="1"/>
</dbReference>
<evidence type="ECO:0000313" key="4">
    <source>
        <dbReference type="Proteomes" id="UP001187315"/>
    </source>
</evidence>
<dbReference type="InterPro" id="IPR018378">
    <property type="entry name" value="C-type_lectin_CS"/>
</dbReference>
<dbReference type="Gene3D" id="3.10.100.10">
    <property type="entry name" value="Mannose-Binding Protein A, subunit A"/>
    <property type="match status" value="2"/>
</dbReference>
<protein>
    <recommendedName>
        <fullName evidence="2">C-type lectin domain-containing protein</fullName>
    </recommendedName>
</protein>
<keyword evidence="1" id="KW-1015">Disulfide bond</keyword>
<dbReference type="InterPro" id="IPR016186">
    <property type="entry name" value="C-type_lectin-like/link_sf"/>
</dbReference>
<dbReference type="Pfam" id="PF00059">
    <property type="entry name" value="Lectin_C"/>
    <property type="match status" value="2"/>
</dbReference>
<gene>
    <name evidence="3" type="ORF">Q7C36_022455</name>
</gene>
<dbReference type="PROSITE" id="PS00615">
    <property type="entry name" value="C_TYPE_LECTIN_1"/>
    <property type="match status" value="1"/>
</dbReference>
<feature type="domain" description="C-type lectin" evidence="2">
    <location>
        <begin position="15"/>
        <end position="79"/>
    </location>
</feature>
<accession>A0AA88J3G6</accession>
<evidence type="ECO:0000313" key="3">
    <source>
        <dbReference type="EMBL" id="KAK2816184.1"/>
    </source>
</evidence>
<dbReference type="Proteomes" id="UP001187315">
    <property type="component" value="Unassembled WGS sequence"/>
</dbReference>
<dbReference type="PANTHER" id="PTHR45784:SF3">
    <property type="entry name" value="C-TYPE LECTIN DOMAIN FAMILY 4 MEMBER K-LIKE-RELATED"/>
    <property type="match status" value="1"/>
</dbReference>
<dbReference type="PROSITE" id="PS50041">
    <property type="entry name" value="C_TYPE_LECTIN_2"/>
    <property type="match status" value="2"/>
</dbReference>
<evidence type="ECO:0000259" key="2">
    <source>
        <dbReference type="PROSITE" id="PS50041"/>
    </source>
</evidence>
<name>A0AA88J3G6_TACVA</name>
<proteinExistence type="predicted"/>